<sequence>MIPLMIPDLPTTDDIIPWLHQIDQNKWYSNYGPLSKQFEREIVELLEAENSGAPASGMVSTSSGTSALEVALSAYRLRPGSKVLLPSLTFPATATAVIRCGLIPVFTDVDPNSWVLTPDIAESVIKKCDADVVIPVSAYGVKIPEKPWQQFAHKHQCKVLIDAAGAFPGQVAMEGVDVTYSFHATKCLGIGEGGGIVSVNNAFLDCCREVTNFGFSQGTIHTSGINAKLSEYHAAVGLCQIRRFKSTMLKRIKLRNKYVAGFSQSDNAVVFQEGKTAISPTLFVVSVPNKASACVKRLTEQGIGVRQWYCPPLHRHKAFASYLRNLSLKYGDLSISDYLGESLVGLPFHPFLTDAQITTVVNAVIEVANNKQNNNKQAAPTRAFV</sequence>
<dbReference type="GO" id="GO:0008483">
    <property type="term" value="F:transaminase activity"/>
    <property type="evidence" value="ECO:0007669"/>
    <property type="project" value="UniProtKB-KW"/>
</dbReference>
<gene>
    <name evidence="4" type="primary">vioA</name>
    <name evidence="4" type="ORF">NBRC116591_37210</name>
</gene>
<dbReference type="PANTHER" id="PTHR30244:SF9">
    <property type="entry name" value="PROTEIN RV3402C"/>
    <property type="match status" value="1"/>
</dbReference>
<dbReference type="RefSeq" id="WP_353304301.1">
    <property type="nucleotide sequence ID" value="NZ_BAABWN010000016.1"/>
</dbReference>
<accession>A0ABQ0AE31</accession>
<keyword evidence="4" id="KW-0808">Transferase</keyword>
<dbReference type="InterPro" id="IPR000653">
    <property type="entry name" value="DegT/StrS_aminotransferase"/>
</dbReference>
<dbReference type="SUPFAM" id="SSF53383">
    <property type="entry name" value="PLP-dependent transferases"/>
    <property type="match status" value="1"/>
</dbReference>
<protein>
    <submittedName>
        <fullName evidence="4">dTDP-4-amino-4,6-dideoxy-D-glucose aminotransferase VioA</fullName>
    </submittedName>
</protein>
<keyword evidence="4" id="KW-0032">Aminotransferase</keyword>
<dbReference type="InterPro" id="IPR015421">
    <property type="entry name" value="PyrdxlP-dep_Trfase_major"/>
</dbReference>
<dbReference type="PANTHER" id="PTHR30244">
    <property type="entry name" value="TRANSAMINASE"/>
    <property type="match status" value="1"/>
</dbReference>
<dbReference type="Gene3D" id="3.40.640.10">
    <property type="entry name" value="Type I PLP-dependent aspartate aminotransferase-like (Major domain)"/>
    <property type="match status" value="1"/>
</dbReference>
<evidence type="ECO:0000313" key="4">
    <source>
        <dbReference type="EMBL" id="GAA6169909.1"/>
    </source>
</evidence>
<proteinExistence type="inferred from homology"/>
<dbReference type="InterPro" id="IPR015424">
    <property type="entry name" value="PyrdxlP-dep_Trfase"/>
</dbReference>
<reference evidence="4 5" key="1">
    <citation type="submission" date="2024-04" db="EMBL/GenBank/DDBJ databases">
        <title>Draft genome sequence of Sessilibacter corallicola NBRC 116591.</title>
        <authorList>
            <person name="Miyakawa T."/>
            <person name="Kusuya Y."/>
            <person name="Miura T."/>
        </authorList>
    </citation>
    <scope>NUCLEOTIDE SEQUENCE [LARGE SCALE GENOMIC DNA]</scope>
    <source>
        <strain evidence="4 5">KU-00831-HH</strain>
    </source>
</reference>
<evidence type="ECO:0000256" key="2">
    <source>
        <dbReference type="ARBA" id="ARBA00037999"/>
    </source>
</evidence>
<dbReference type="PIRSF" id="PIRSF000390">
    <property type="entry name" value="PLP_StrS"/>
    <property type="match status" value="1"/>
</dbReference>
<name>A0ABQ0AE31_9GAMM</name>
<evidence type="ECO:0000313" key="5">
    <source>
        <dbReference type="Proteomes" id="UP001465153"/>
    </source>
</evidence>
<keyword evidence="5" id="KW-1185">Reference proteome</keyword>
<evidence type="ECO:0000256" key="3">
    <source>
        <dbReference type="RuleBase" id="RU004508"/>
    </source>
</evidence>
<comment type="caution">
    <text evidence="4">The sequence shown here is derived from an EMBL/GenBank/DDBJ whole genome shotgun (WGS) entry which is preliminary data.</text>
</comment>
<evidence type="ECO:0000256" key="1">
    <source>
        <dbReference type="ARBA" id="ARBA00022898"/>
    </source>
</evidence>
<dbReference type="EMBL" id="BAABWN010000016">
    <property type="protein sequence ID" value="GAA6169909.1"/>
    <property type="molecule type" value="Genomic_DNA"/>
</dbReference>
<dbReference type="Proteomes" id="UP001465153">
    <property type="component" value="Unassembled WGS sequence"/>
</dbReference>
<keyword evidence="1 3" id="KW-0663">Pyridoxal phosphate</keyword>
<comment type="similarity">
    <text evidence="2 3">Belongs to the DegT/DnrJ/EryC1 family.</text>
</comment>
<organism evidence="4 5">
    <name type="scientific">Sessilibacter corallicola</name>
    <dbReference type="NCBI Taxonomy" id="2904075"/>
    <lineage>
        <taxon>Bacteria</taxon>
        <taxon>Pseudomonadati</taxon>
        <taxon>Pseudomonadota</taxon>
        <taxon>Gammaproteobacteria</taxon>
        <taxon>Cellvibrionales</taxon>
        <taxon>Cellvibrionaceae</taxon>
        <taxon>Sessilibacter</taxon>
    </lineage>
</organism>
<dbReference type="Pfam" id="PF01041">
    <property type="entry name" value="DegT_DnrJ_EryC1"/>
    <property type="match status" value="1"/>
</dbReference>